<dbReference type="OrthoDB" id="9809557at2"/>
<proteinExistence type="predicted"/>
<evidence type="ECO:0000259" key="5">
    <source>
        <dbReference type="PROSITE" id="PS00716"/>
    </source>
</evidence>
<evidence type="ECO:0000313" key="6">
    <source>
        <dbReference type="EMBL" id="PAD71816.1"/>
    </source>
</evidence>
<dbReference type="GO" id="GO:0016987">
    <property type="term" value="F:sigma factor activity"/>
    <property type="evidence" value="ECO:0007669"/>
    <property type="project" value="UniProtKB-KW"/>
</dbReference>
<dbReference type="InterPro" id="IPR000943">
    <property type="entry name" value="RNA_pol_sigma70"/>
</dbReference>
<dbReference type="GO" id="GO:0003677">
    <property type="term" value="F:DNA binding"/>
    <property type="evidence" value="ECO:0007669"/>
    <property type="project" value="UniProtKB-KW"/>
</dbReference>
<dbReference type="Pfam" id="PF04545">
    <property type="entry name" value="Sigma70_r4"/>
    <property type="match status" value="1"/>
</dbReference>
<dbReference type="InterPro" id="IPR014284">
    <property type="entry name" value="RNA_pol_sigma-70_dom"/>
</dbReference>
<dbReference type="GO" id="GO:0006352">
    <property type="term" value="P:DNA-templated transcription initiation"/>
    <property type="evidence" value="ECO:0007669"/>
    <property type="project" value="InterPro"/>
</dbReference>
<dbReference type="PANTHER" id="PTHR30603">
    <property type="entry name" value="RNA POLYMERASE SIGMA FACTOR RPO"/>
    <property type="match status" value="1"/>
</dbReference>
<gene>
    <name evidence="6" type="ORF">CHH67_23935</name>
</gene>
<dbReference type="InterPro" id="IPR013324">
    <property type="entry name" value="RNA_pol_sigma_r3/r4-like"/>
</dbReference>
<keyword evidence="2" id="KW-0731">Sigma factor</keyword>
<dbReference type="EMBL" id="NPBY01000089">
    <property type="protein sequence ID" value="PAD71816.1"/>
    <property type="molecule type" value="Genomic_DNA"/>
</dbReference>
<protein>
    <recommendedName>
        <fullName evidence="5">RNA polymerase sigma-70 domain-containing protein</fullName>
    </recommendedName>
</protein>
<dbReference type="SUPFAM" id="SSF88946">
    <property type="entry name" value="Sigma2 domain of RNA polymerase sigma factors"/>
    <property type="match status" value="1"/>
</dbReference>
<reference evidence="6 7" key="1">
    <citation type="submission" date="2017-07" db="EMBL/GenBank/DDBJ databases">
        <title>Isolation and whole genome analysis of endospore-forming bacteria from heroin.</title>
        <authorList>
            <person name="Kalinowski J."/>
            <person name="Ahrens B."/>
            <person name="Al-Dilaimi A."/>
            <person name="Winkler A."/>
            <person name="Wibberg D."/>
            <person name="Schleenbecker U."/>
            <person name="Ruckert C."/>
            <person name="Wolfel R."/>
            <person name="Grass G."/>
        </authorList>
    </citation>
    <scope>NUCLEOTIDE SEQUENCE [LARGE SCALE GENOMIC DNA]</scope>
    <source>
        <strain evidence="6 7">7537-G1</strain>
    </source>
</reference>
<dbReference type="AlphaFoldDB" id="A0A268EFC3"/>
<dbReference type="NCBIfam" id="TIGR02937">
    <property type="entry name" value="sigma70-ECF"/>
    <property type="match status" value="1"/>
</dbReference>
<dbReference type="CDD" id="cd06171">
    <property type="entry name" value="Sigma70_r4"/>
    <property type="match status" value="1"/>
</dbReference>
<dbReference type="InterPro" id="IPR036388">
    <property type="entry name" value="WH-like_DNA-bd_sf"/>
</dbReference>
<accession>A0A268EFC3</accession>
<dbReference type="InterPro" id="IPR007627">
    <property type="entry name" value="RNA_pol_sigma70_r2"/>
</dbReference>
<keyword evidence="1" id="KW-0805">Transcription regulation</keyword>
<evidence type="ECO:0000256" key="1">
    <source>
        <dbReference type="ARBA" id="ARBA00023015"/>
    </source>
</evidence>
<dbReference type="PRINTS" id="PR00046">
    <property type="entry name" value="SIGMA70FCT"/>
</dbReference>
<dbReference type="InterPro" id="IPR013325">
    <property type="entry name" value="RNA_pol_sigma_r2"/>
</dbReference>
<dbReference type="PROSITE" id="PS00716">
    <property type="entry name" value="SIGMA70_2"/>
    <property type="match status" value="1"/>
</dbReference>
<name>A0A268EFC3_9BACL</name>
<dbReference type="Gene3D" id="1.10.601.10">
    <property type="entry name" value="RNA Polymerase Primary Sigma Factor"/>
    <property type="match status" value="1"/>
</dbReference>
<evidence type="ECO:0000256" key="2">
    <source>
        <dbReference type="ARBA" id="ARBA00023082"/>
    </source>
</evidence>
<dbReference type="RefSeq" id="WP_095267891.1">
    <property type="nucleotide sequence ID" value="NZ_NPBY01000089.1"/>
</dbReference>
<sequence>MNTEQLKEMLQWFLVAFNKKHRIKLSYAHRTIEQALACPVSVDQVYAFLKENKYRFIEVDTELQRSHSAIETLKDLEGPDNTAPVSPSLNNELEDIDALLGQTLEMKVVSEVHLATKKQASYLLNDHLLNEYGSTNNVSAMQQLVLSNLGLVNKMVSKYKNYMNHTLSEEDLRHEGIFGLMKAIERFDQKAGVNLSTYAIQWIRQSITRSIIDKGTTVRIPVHMVELIRKIKKVEAKLANNLNGEKVSIKAVCDECGISVEKYHMAKTVEHRYLAFTSLNQHVASGDIEGDTELFDFVPNDRLEVFSSLPIEYRDPYERLEQSILHENLRLLLEGLTDREKEVLIYRFGLDNGGEGRTLEEVGGIFGVTRERIRQIEERALRRLRSMKNKDKYIWLAEGVPS</sequence>
<evidence type="ECO:0000256" key="4">
    <source>
        <dbReference type="ARBA" id="ARBA00023163"/>
    </source>
</evidence>
<dbReference type="Gene3D" id="1.10.10.10">
    <property type="entry name" value="Winged helix-like DNA-binding domain superfamily/Winged helix DNA-binding domain"/>
    <property type="match status" value="2"/>
</dbReference>
<keyword evidence="3" id="KW-0238">DNA-binding</keyword>
<organism evidence="6 7">
    <name type="scientific">Paenibacillus campinasensis</name>
    <dbReference type="NCBI Taxonomy" id="66347"/>
    <lineage>
        <taxon>Bacteria</taxon>
        <taxon>Bacillati</taxon>
        <taxon>Bacillota</taxon>
        <taxon>Bacilli</taxon>
        <taxon>Bacillales</taxon>
        <taxon>Paenibacillaceae</taxon>
        <taxon>Paenibacillus</taxon>
    </lineage>
</organism>
<dbReference type="InterPro" id="IPR007630">
    <property type="entry name" value="RNA_pol_sigma70_r4"/>
</dbReference>
<dbReference type="InterPro" id="IPR050239">
    <property type="entry name" value="Sigma-70_RNA_pol_init_factors"/>
</dbReference>
<dbReference type="Pfam" id="PF04542">
    <property type="entry name" value="Sigma70_r2"/>
    <property type="match status" value="1"/>
</dbReference>
<evidence type="ECO:0000256" key="3">
    <source>
        <dbReference type="ARBA" id="ARBA00023125"/>
    </source>
</evidence>
<evidence type="ECO:0000313" key="7">
    <source>
        <dbReference type="Proteomes" id="UP000215596"/>
    </source>
</evidence>
<dbReference type="SUPFAM" id="SSF88659">
    <property type="entry name" value="Sigma3 and sigma4 domains of RNA polymerase sigma factors"/>
    <property type="match status" value="2"/>
</dbReference>
<feature type="domain" description="RNA polymerase sigma-70" evidence="5">
    <location>
        <begin position="358"/>
        <end position="384"/>
    </location>
</feature>
<comment type="caution">
    <text evidence="6">The sequence shown here is derived from an EMBL/GenBank/DDBJ whole genome shotgun (WGS) entry which is preliminary data.</text>
</comment>
<keyword evidence="4" id="KW-0804">Transcription</keyword>
<dbReference type="PANTHER" id="PTHR30603:SF47">
    <property type="entry name" value="RNA POLYMERASE SIGMA FACTOR SIGD, CHLOROPLASTIC"/>
    <property type="match status" value="1"/>
</dbReference>
<dbReference type="Proteomes" id="UP000215596">
    <property type="component" value="Unassembled WGS sequence"/>
</dbReference>